<feature type="transmembrane region" description="Helical" evidence="1">
    <location>
        <begin position="48"/>
        <end position="74"/>
    </location>
</feature>
<dbReference type="Proteomes" id="UP000034810">
    <property type="component" value="Unassembled WGS sequence"/>
</dbReference>
<feature type="signal peptide" evidence="2">
    <location>
        <begin position="1"/>
        <end position="24"/>
    </location>
</feature>
<gene>
    <name evidence="3" type="ORF">UV58_C0002G0062</name>
</gene>
<keyword evidence="1" id="KW-1133">Transmembrane helix</keyword>
<protein>
    <submittedName>
        <fullName evidence="3">Uncharacterized protein</fullName>
    </submittedName>
</protein>
<evidence type="ECO:0000313" key="3">
    <source>
        <dbReference type="EMBL" id="KKS83052.1"/>
    </source>
</evidence>
<evidence type="ECO:0000256" key="2">
    <source>
        <dbReference type="SAM" id="SignalP"/>
    </source>
</evidence>
<comment type="caution">
    <text evidence="3">The sequence shown here is derived from an EMBL/GenBank/DDBJ whole genome shotgun (WGS) entry which is preliminary data.</text>
</comment>
<name>A0A0G1CBW1_9BACT</name>
<feature type="transmembrane region" description="Helical" evidence="1">
    <location>
        <begin position="95"/>
        <end position="118"/>
    </location>
</feature>
<feature type="chain" id="PRO_5002536302" evidence="2">
    <location>
        <begin position="25"/>
        <end position="129"/>
    </location>
</feature>
<keyword evidence="1" id="KW-0472">Membrane</keyword>
<evidence type="ECO:0000256" key="1">
    <source>
        <dbReference type="SAM" id="Phobius"/>
    </source>
</evidence>
<dbReference type="EMBL" id="LCFA01000002">
    <property type="protein sequence ID" value="KKS83052.1"/>
    <property type="molecule type" value="Genomic_DNA"/>
</dbReference>
<accession>A0A0G1CBW1</accession>
<sequence length="129" mass="14595">MFKRFFYSALFLLMGIFSYYPALAARLQPVGPQNITGSPVETPLEVEMIIYRIIGYVYTFFFLAAVFFILLAAYNFVWGGSDEKRLVTAKSQLKYAVIAIVVALMASGISIIIDNFLLEGTGQMRFFLF</sequence>
<evidence type="ECO:0000313" key="4">
    <source>
        <dbReference type="Proteomes" id="UP000034810"/>
    </source>
</evidence>
<proteinExistence type="predicted"/>
<dbReference type="AlphaFoldDB" id="A0A0G1CBW1"/>
<keyword evidence="1" id="KW-0812">Transmembrane</keyword>
<organism evidence="3 4">
    <name type="scientific">Candidatus Wolfebacteria bacterium GW2011_GWC1_43_10</name>
    <dbReference type="NCBI Taxonomy" id="1619011"/>
    <lineage>
        <taxon>Bacteria</taxon>
        <taxon>Candidatus Wolfeibacteriota</taxon>
    </lineage>
</organism>
<keyword evidence="2" id="KW-0732">Signal</keyword>
<reference evidence="3 4" key="1">
    <citation type="journal article" date="2015" name="Nature">
        <title>rRNA introns, odd ribosomes, and small enigmatic genomes across a large radiation of phyla.</title>
        <authorList>
            <person name="Brown C.T."/>
            <person name="Hug L.A."/>
            <person name="Thomas B.C."/>
            <person name="Sharon I."/>
            <person name="Castelle C.J."/>
            <person name="Singh A."/>
            <person name="Wilkins M.J."/>
            <person name="Williams K.H."/>
            <person name="Banfield J.F."/>
        </authorList>
    </citation>
    <scope>NUCLEOTIDE SEQUENCE [LARGE SCALE GENOMIC DNA]</scope>
</reference>